<feature type="compositionally biased region" description="Basic residues" evidence="1">
    <location>
        <begin position="38"/>
        <end position="48"/>
    </location>
</feature>
<feature type="region of interest" description="Disordered" evidence="1">
    <location>
        <begin position="34"/>
        <end position="77"/>
    </location>
</feature>
<accession>A0A2T2ZXQ1</accession>
<evidence type="ECO:0000313" key="2">
    <source>
        <dbReference type="EMBL" id="PSR79132.1"/>
    </source>
</evidence>
<protein>
    <submittedName>
        <fullName evidence="2">Uncharacterized protein</fullName>
    </submittedName>
</protein>
<dbReference type="InParanoid" id="A0A2T2ZXQ1"/>
<keyword evidence="3" id="KW-1185">Reference proteome</keyword>
<dbReference type="Proteomes" id="UP000241462">
    <property type="component" value="Unassembled WGS sequence"/>
</dbReference>
<sequence length="176" mass="18968">MGVSSSWQDAQPHCRRLNMERCVNARCNASPLRYHGPAPRHRGSKRKVERGGSVVRTNRHLGCRPSSSIDKAQTSPPACVAPTMEPWEQVAPTYVVAHVSFKGPASALLSCDTNSFLCLRRPGDGPLLSGTEKTLAIGKSSKAGLQIAQGATLAFFRVARLCSTEPAYGRTLPLRA</sequence>
<evidence type="ECO:0000313" key="3">
    <source>
        <dbReference type="Proteomes" id="UP000241462"/>
    </source>
</evidence>
<proteinExistence type="predicted"/>
<dbReference type="EMBL" id="KZ678578">
    <property type="protein sequence ID" value="PSR79132.1"/>
    <property type="molecule type" value="Genomic_DNA"/>
</dbReference>
<organism evidence="2 3">
    <name type="scientific">Coniella lustricola</name>
    <dbReference type="NCBI Taxonomy" id="2025994"/>
    <lineage>
        <taxon>Eukaryota</taxon>
        <taxon>Fungi</taxon>
        <taxon>Dikarya</taxon>
        <taxon>Ascomycota</taxon>
        <taxon>Pezizomycotina</taxon>
        <taxon>Sordariomycetes</taxon>
        <taxon>Sordariomycetidae</taxon>
        <taxon>Diaporthales</taxon>
        <taxon>Schizoparmaceae</taxon>
        <taxon>Coniella</taxon>
    </lineage>
</organism>
<dbReference type="AlphaFoldDB" id="A0A2T2ZXQ1"/>
<feature type="compositionally biased region" description="Polar residues" evidence="1">
    <location>
        <begin position="65"/>
        <end position="76"/>
    </location>
</feature>
<evidence type="ECO:0000256" key="1">
    <source>
        <dbReference type="SAM" id="MobiDB-lite"/>
    </source>
</evidence>
<gene>
    <name evidence="2" type="ORF">BD289DRAFT_105935</name>
</gene>
<name>A0A2T2ZXQ1_9PEZI</name>
<reference evidence="2 3" key="1">
    <citation type="journal article" date="2018" name="Mycol. Prog.">
        <title>Coniella lustricola, a new species from submerged detritus.</title>
        <authorList>
            <person name="Raudabaugh D.B."/>
            <person name="Iturriaga T."/>
            <person name="Carver A."/>
            <person name="Mondo S."/>
            <person name="Pangilinan J."/>
            <person name="Lipzen A."/>
            <person name="He G."/>
            <person name="Amirebrahimi M."/>
            <person name="Grigoriev I.V."/>
            <person name="Miller A.N."/>
        </authorList>
    </citation>
    <scope>NUCLEOTIDE SEQUENCE [LARGE SCALE GENOMIC DNA]</scope>
    <source>
        <strain evidence="2 3">B22-T-1</strain>
    </source>
</reference>